<accession>I1S6I4</accession>
<dbReference type="InParanoid" id="I1S6I4"/>
<name>I1S6I4_GIBZE</name>
<sequence>MAVTGKHLQPEVISGSSKTCNFEFTMSQFLHFHHNQTNANPKGYLRDMTVVMWLDPQLTAAYDMALIGIVQWAAQVSQGNADLSLLTMAVERDNDTTVSMYEIG</sequence>
<dbReference type="RefSeq" id="XP_011322398.1">
    <property type="nucleotide sequence ID" value="XM_011324096.1"/>
</dbReference>
<evidence type="ECO:0000313" key="1">
    <source>
        <dbReference type="EMBL" id="CEF78120.1"/>
    </source>
</evidence>
<keyword evidence="3" id="KW-1185">Reference proteome</keyword>
<evidence type="ECO:0000313" key="3">
    <source>
        <dbReference type="Proteomes" id="UP000070720"/>
    </source>
</evidence>
<protein>
    <submittedName>
        <fullName evidence="1">Chromosome 2, complete genome</fullName>
    </submittedName>
</protein>
<reference evidence="1 3" key="3">
    <citation type="journal article" date="2015" name="BMC Genomics">
        <title>The completed genome sequence of the pathogenic ascomycete fungus Fusarium graminearum.</title>
        <authorList>
            <person name="King R."/>
            <person name="Urban M."/>
            <person name="Hammond-Kosack M.C."/>
            <person name="Hassani-Pak K."/>
            <person name="Hammond-Kosack K.E."/>
        </authorList>
    </citation>
    <scope>NUCLEOTIDE SEQUENCE [LARGE SCALE GENOMIC DNA]</scope>
    <source>
        <strain evidence="3">ATCC MYA-4620 / CBS 123657 / FGSC 9075 / NRRL 31084 / PH-1</strain>
        <strain evidence="1">PH-1</strain>
    </source>
</reference>
<evidence type="ECO:0000313" key="2">
    <source>
        <dbReference type="EnsemblFungi" id="CEF78120"/>
    </source>
</evidence>
<dbReference type="VEuPathDB" id="FungiDB:FGRAMPH1_01G12635"/>
<dbReference type="EnsemblFungi" id="CEF78120">
    <property type="protein sequence ID" value="CEF78120"/>
    <property type="gene ID" value="FGRRES_12455"/>
</dbReference>
<organism evidence="1 3">
    <name type="scientific">Gibberella zeae (strain ATCC MYA-4620 / CBS 123657 / FGSC 9075 / NRRL 31084 / PH-1)</name>
    <name type="common">Wheat head blight fungus</name>
    <name type="synonym">Fusarium graminearum</name>
    <dbReference type="NCBI Taxonomy" id="229533"/>
    <lineage>
        <taxon>Eukaryota</taxon>
        <taxon>Fungi</taxon>
        <taxon>Dikarya</taxon>
        <taxon>Ascomycota</taxon>
        <taxon>Pezizomycotina</taxon>
        <taxon>Sordariomycetes</taxon>
        <taxon>Hypocreomycetidae</taxon>
        <taxon>Hypocreales</taxon>
        <taxon>Nectriaceae</taxon>
        <taxon>Fusarium</taxon>
    </lineage>
</organism>
<dbReference type="EMBL" id="HG970333">
    <property type="protein sequence ID" value="CEF78120.1"/>
    <property type="molecule type" value="Genomic_DNA"/>
</dbReference>
<reference evidence="2 3" key="2">
    <citation type="journal article" date="2010" name="Nature">
        <title>Comparative genomics reveals mobile pathogenicity chromosomes in Fusarium.</title>
        <authorList>
            <person name="Ma L.J."/>
            <person name="van der Does H.C."/>
            <person name="Borkovich K.A."/>
            <person name="Coleman J.J."/>
            <person name="Daboussi M.J."/>
            <person name="Di Pietro A."/>
            <person name="Dufresne M."/>
            <person name="Freitag M."/>
            <person name="Grabherr M."/>
            <person name="Henrissat B."/>
            <person name="Houterman P.M."/>
            <person name="Kang S."/>
            <person name="Shim W.B."/>
            <person name="Woloshuk C."/>
            <person name="Xie X."/>
            <person name="Xu J.R."/>
            <person name="Antoniw J."/>
            <person name="Baker S.E."/>
            <person name="Bluhm B.H."/>
            <person name="Breakspear A."/>
            <person name="Brown D.W."/>
            <person name="Butchko R.A."/>
            <person name="Chapman S."/>
            <person name="Coulson R."/>
            <person name="Coutinho P.M."/>
            <person name="Danchin E.G."/>
            <person name="Diener A."/>
            <person name="Gale L.R."/>
            <person name="Gardiner D.M."/>
            <person name="Goff S."/>
            <person name="Hammond-Kosack K.E."/>
            <person name="Hilburn K."/>
            <person name="Hua-Van A."/>
            <person name="Jonkers W."/>
            <person name="Kazan K."/>
            <person name="Kodira C.D."/>
            <person name="Koehrsen M."/>
            <person name="Kumar L."/>
            <person name="Lee Y.H."/>
            <person name="Li L."/>
            <person name="Manners J.M."/>
            <person name="Miranda-Saavedra D."/>
            <person name="Mukherjee M."/>
            <person name="Park G."/>
            <person name="Park J."/>
            <person name="Park S.Y."/>
            <person name="Proctor R.H."/>
            <person name="Regev A."/>
            <person name="Ruiz-Roldan M.C."/>
            <person name="Sain D."/>
            <person name="Sakthikumar S."/>
            <person name="Sykes S."/>
            <person name="Schwartz D.C."/>
            <person name="Turgeon B.G."/>
            <person name="Wapinski I."/>
            <person name="Yoder O."/>
            <person name="Young S."/>
            <person name="Zeng Q."/>
            <person name="Zhou S."/>
            <person name="Galagan J."/>
            <person name="Cuomo C.A."/>
            <person name="Kistler H.C."/>
            <person name="Rep M."/>
        </authorList>
    </citation>
    <scope>GENOME REANNOTATION</scope>
    <source>
        <strain evidence="3">ATCC MYA-4620 / CBS 123657 / FGSC 9075 / NRRL 31084 / PH-1</strain>
        <strain evidence="2">PH-1 / ATCC MYA-4620 / FGSC 9075 / NRRL 31084</strain>
    </source>
</reference>
<gene>
    <name evidence="1" type="ORF">FGRAMPH1_01T12635</name>
</gene>
<dbReference type="KEGG" id="fgr:FGSG_12455"/>
<dbReference type="Proteomes" id="UP000070720">
    <property type="component" value="Chromosome 2"/>
</dbReference>
<reference evidence="2 3" key="1">
    <citation type="journal article" date="2007" name="Science">
        <title>The Fusarium graminearum genome reveals a link between localized polymorphism and pathogen specialization.</title>
        <authorList>
            <person name="Cuomo C.A."/>
            <person name="Gueldener U."/>
            <person name="Xu J.-R."/>
            <person name="Trail F."/>
            <person name="Turgeon B.G."/>
            <person name="Di Pietro A."/>
            <person name="Walton J.D."/>
            <person name="Ma L.-J."/>
            <person name="Baker S.E."/>
            <person name="Rep M."/>
            <person name="Adam G."/>
            <person name="Antoniw J."/>
            <person name="Baldwin T."/>
            <person name="Calvo S.E."/>
            <person name="Chang Y.-L."/>
            <person name="DeCaprio D."/>
            <person name="Gale L.R."/>
            <person name="Gnerre S."/>
            <person name="Goswami R.S."/>
            <person name="Hammond-Kosack K."/>
            <person name="Harris L.J."/>
            <person name="Hilburn K."/>
            <person name="Kennell J.C."/>
            <person name="Kroken S."/>
            <person name="Magnuson J.K."/>
            <person name="Mannhaupt G."/>
            <person name="Mauceli E.W."/>
            <person name="Mewes H.-W."/>
            <person name="Mitterbauer R."/>
            <person name="Muehlbauer G."/>
            <person name="Muensterkoetter M."/>
            <person name="Nelson D."/>
            <person name="O'Donnell K."/>
            <person name="Ouellet T."/>
            <person name="Qi W."/>
            <person name="Quesneville H."/>
            <person name="Roncero M.I.G."/>
            <person name="Seong K.-Y."/>
            <person name="Tetko I.V."/>
            <person name="Urban M."/>
            <person name="Waalwijk C."/>
            <person name="Ward T.J."/>
            <person name="Yao J."/>
            <person name="Birren B.W."/>
            <person name="Kistler H.C."/>
        </authorList>
    </citation>
    <scope>NUCLEOTIDE SEQUENCE [LARGE SCALE GENOMIC DNA]</scope>
    <source>
        <strain evidence="3">ATCC MYA-4620 / CBS 123657 / FGSC 9075 / NRRL 31084 / PH-1</strain>
        <strain evidence="2">PH-1 / ATCC MYA-4620 / FGSC 9075 / NRRL 31084</strain>
    </source>
</reference>
<dbReference type="AlphaFoldDB" id="I1S6I4"/>
<reference evidence="2" key="4">
    <citation type="submission" date="2017-01" db="UniProtKB">
        <authorList>
            <consortium name="EnsemblFungi"/>
        </authorList>
    </citation>
    <scope>IDENTIFICATION</scope>
    <source>
        <strain evidence="2">PH-1 / ATCC MYA-4620 / FGSC 9075 / NRRL 31084</strain>
    </source>
</reference>
<accession>A0A098DI38</accession>
<proteinExistence type="predicted"/>
<dbReference type="HOGENOM" id="CLU_2250408_0_0_1"/>